<dbReference type="GO" id="GO:0005507">
    <property type="term" value="F:copper ion binding"/>
    <property type="evidence" value="ECO:0007669"/>
    <property type="project" value="InterPro"/>
</dbReference>
<dbReference type="RefSeq" id="WP_130110711.1">
    <property type="nucleotide sequence ID" value="NZ_CP035806.1"/>
</dbReference>
<feature type="domain" description="HMA" evidence="1">
    <location>
        <begin position="5"/>
        <end position="70"/>
    </location>
</feature>
<dbReference type="OrthoDB" id="9813965at2"/>
<dbReference type="Pfam" id="PF00403">
    <property type="entry name" value="HMA"/>
    <property type="match status" value="1"/>
</dbReference>
<sequence>MDATSKQELTVNGMTCGHCAQTLTAELGTLSGVTSVDVDAAAGRAVVHAAHPLSTEVLAGAVGEAGFELLAVHERTQ</sequence>
<accession>A0A4P6KJ12</accession>
<dbReference type="PRINTS" id="PR00944">
    <property type="entry name" value="CUEXPORT"/>
</dbReference>
<dbReference type="AlphaFoldDB" id="A0A4P6KJ12"/>
<dbReference type="CDD" id="cd00371">
    <property type="entry name" value="HMA"/>
    <property type="match status" value="1"/>
</dbReference>
<reference evidence="2 3" key="1">
    <citation type="submission" date="2019-02" db="EMBL/GenBank/DDBJ databases">
        <authorList>
            <person name="Sun L."/>
            <person name="Pan D."/>
            <person name="Wu X."/>
        </authorList>
    </citation>
    <scope>NUCLEOTIDE SEQUENCE [LARGE SCALE GENOMIC DNA]</scope>
    <source>
        <strain evidence="2 3">JW-1</strain>
    </source>
</reference>
<evidence type="ECO:0000313" key="2">
    <source>
        <dbReference type="EMBL" id="QBE49584.1"/>
    </source>
</evidence>
<evidence type="ECO:0000259" key="1">
    <source>
        <dbReference type="PROSITE" id="PS50846"/>
    </source>
</evidence>
<protein>
    <submittedName>
        <fullName evidence="2">Heavy-metal-associated domain-containing protein</fullName>
    </submittedName>
</protein>
<dbReference type="InterPro" id="IPR006121">
    <property type="entry name" value="HMA_dom"/>
</dbReference>
<dbReference type="PROSITE" id="PS50846">
    <property type="entry name" value="HMA_2"/>
    <property type="match status" value="1"/>
</dbReference>
<keyword evidence="3" id="KW-1185">Reference proteome</keyword>
<dbReference type="SUPFAM" id="SSF55008">
    <property type="entry name" value="HMA, heavy metal-associated domain"/>
    <property type="match status" value="1"/>
</dbReference>
<gene>
    <name evidence="2" type="ORF">EVS81_12725</name>
</gene>
<organism evidence="2 3">
    <name type="scientific">Leucobacter triazinivorans</name>
    <dbReference type="NCBI Taxonomy" id="1784719"/>
    <lineage>
        <taxon>Bacteria</taxon>
        <taxon>Bacillati</taxon>
        <taxon>Actinomycetota</taxon>
        <taxon>Actinomycetes</taxon>
        <taxon>Micrococcales</taxon>
        <taxon>Microbacteriaceae</taxon>
        <taxon>Leucobacter</taxon>
    </lineage>
</organism>
<dbReference type="Proteomes" id="UP000289260">
    <property type="component" value="Chromosome"/>
</dbReference>
<dbReference type="KEGG" id="ltr:EVS81_12725"/>
<dbReference type="InterPro" id="IPR036163">
    <property type="entry name" value="HMA_dom_sf"/>
</dbReference>
<dbReference type="InterPro" id="IPR000428">
    <property type="entry name" value="Cu-bd"/>
</dbReference>
<dbReference type="EMBL" id="CP035806">
    <property type="protein sequence ID" value="QBE49584.1"/>
    <property type="molecule type" value="Genomic_DNA"/>
</dbReference>
<dbReference type="Gene3D" id="3.30.70.100">
    <property type="match status" value="1"/>
</dbReference>
<proteinExistence type="predicted"/>
<dbReference type="GO" id="GO:0006825">
    <property type="term" value="P:copper ion transport"/>
    <property type="evidence" value="ECO:0007669"/>
    <property type="project" value="InterPro"/>
</dbReference>
<evidence type="ECO:0000313" key="3">
    <source>
        <dbReference type="Proteomes" id="UP000289260"/>
    </source>
</evidence>
<name>A0A4P6KJ12_9MICO</name>